<dbReference type="SMART" id="SM00382">
    <property type="entry name" value="AAA"/>
    <property type="match status" value="1"/>
</dbReference>
<keyword evidence="2" id="KW-0547">Nucleotide-binding</keyword>
<dbReference type="STRING" id="1184151.AW736_07175"/>
<dbReference type="CDD" id="cd01129">
    <property type="entry name" value="PulE-GspE-like"/>
    <property type="match status" value="1"/>
</dbReference>
<dbReference type="SUPFAM" id="SSF160246">
    <property type="entry name" value="EspE N-terminal domain-like"/>
    <property type="match status" value="1"/>
</dbReference>
<dbReference type="InterPro" id="IPR007831">
    <property type="entry name" value="T2SS_GspE_N"/>
</dbReference>
<keyword evidence="3" id="KW-0067">ATP-binding</keyword>
<reference evidence="6 7" key="1">
    <citation type="submission" date="2016-01" db="EMBL/GenBank/DDBJ databases">
        <title>High potential of lignocellulose degradation of a new Verrucomicrobia species.</title>
        <authorList>
            <person name="Wang Y."/>
            <person name="Shi Y."/>
            <person name="Qiu Z."/>
            <person name="Liu S."/>
            <person name="Yang H."/>
        </authorList>
    </citation>
    <scope>NUCLEOTIDE SEQUENCE [LARGE SCALE GENOMIC DNA]</scope>
    <source>
        <strain evidence="6 7">TSB47</strain>
    </source>
</reference>
<dbReference type="AlphaFoldDB" id="A0A178INC6"/>
<dbReference type="InterPro" id="IPR001482">
    <property type="entry name" value="T2SS/T4SS_dom"/>
</dbReference>
<dbReference type="Gene3D" id="3.30.450.90">
    <property type="match status" value="1"/>
</dbReference>
<dbReference type="Gene3D" id="3.30.300.160">
    <property type="entry name" value="Type II secretion system, protein E, N-terminal domain"/>
    <property type="match status" value="1"/>
</dbReference>
<evidence type="ECO:0000256" key="3">
    <source>
        <dbReference type="ARBA" id="ARBA00022840"/>
    </source>
</evidence>
<dbReference type="GO" id="GO:0005886">
    <property type="term" value="C:plasma membrane"/>
    <property type="evidence" value="ECO:0007669"/>
    <property type="project" value="TreeGrafter"/>
</dbReference>
<keyword evidence="7" id="KW-1185">Reference proteome</keyword>
<dbReference type="GO" id="GO:0016887">
    <property type="term" value="F:ATP hydrolysis activity"/>
    <property type="evidence" value="ECO:0007669"/>
    <property type="project" value="TreeGrafter"/>
</dbReference>
<accession>A0A178INC6</accession>
<proteinExistence type="inferred from homology"/>
<dbReference type="InterPro" id="IPR037257">
    <property type="entry name" value="T2SS_E_N_sf"/>
</dbReference>
<evidence type="ECO:0000313" key="6">
    <source>
        <dbReference type="EMBL" id="OAM90566.1"/>
    </source>
</evidence>
<comment type="similarity">
    <text evidence="1">Belongs to the GSP E family.</text>
</comment>
<evidence type="ECO:0000256" key="4">
    <source>
        <dbReference type="SAM" id="MobiDB-lite"/>
    </source>
</evidence>
<dbReference type="PROSITE" id="PS00662">
    <property type="entry name" value="T2SP_E"/>
    <property type="match status" value="1"/>
</dbReference>
<dbReference type="GO" id="GO:0005524">
    <property type="term" value="F:ATP binding"/>
    <property type="evidence" value="ECO:0007669"/>
    <property type="project" value="UniProtKB-KW"/>
</dbReference>
<evidence type="ECO:0000256" key="2">
    <source>
        <dbReference type="ARBA" id="ARBA00022741"/>
    </source>
</evidence>
<protein>
    <submittedName>
        <fullName evidence="6">Secretion system protein E</fullName>
    </submittedName>
</protein>
<evidence type="ECO:0000313" key="7">
    <source>
        <dbReference type="Proteomes" id="UP000078486"/>
    </source>
</evidence>
<comment type="caution">
    <text evidence="6">The sequence shown here is derived from an EMBL/GenBank/DDBJ whole genome shotgun (WGS) entry which is preliminary data.</text>
</comment>
<dbReference type="Proteomes" id="UP000078486">
    <property type="component" value="Unassembled WGS sequence"/>
</dbReference>
<dbReference type="Gene3D" id="3.40.50.300">
    <property type="entry name" value="P-loop containing nucleotide triphosphate hydrolases"/>
    <property type="match status" value="1"/>
</dbReference>
<dbReference type="InterPro" id="IPR027417">
    <property type="entry name" value="P-loop_NTPase"/>
</dbReference>
<dbReference type="Pfam" id="PF05157">
    <property type="entry name" value="MshEN"/>
    <property type="match status" value="1"/>
</dbReference>
<dbReference type="PANTHER" id="PTHR30258">
    <property type="entry name" value="TYPE II SECRETION SYSTEM PROTEIN GSPE-RELATED"/>
    <property type="match status" value="1"/>
</dbReference>
<organism evidence="6 7">
    <name type="scientific">Termitidicoccus mucosus</name>
    <dbReference type="NCBI Taxonomy" id="1184151"/>
    <lineage>
        <taxon>Bacteria</taxon>
        <taxon>Pseudomonadati</taxon>
        <taxon>Verrucomicrobiota</taxon>
        <taxon>Opitutia</taxon>
        <taxon>Opitutales</taxon>
        <taxon>Opitutaceae</taxon>
        <taxon>Termitidicoccus</taxon>
    </lineage>
</organism>
<sequence>MAANENTLIDAGVHVGLLAAEAVPKLRLEAKRERLSLVEAVTRAGRFPEAALYRALADIRRLPFLQLDELKADSEVLAAVPRRVWQTRLMLPVRARDGSRLLAMADPDDRLSLERVERATGMTFQLALTDPETLKKAVADSRKADPSTAQEPVPIMEGAEPHDPVRLLDDIMKEAWLRRASDVHFEPQEDGMRIRLRVDGHLQEYPSTLSAADEEALVNRVKVLANLDIAEQRMAQDGAMKYAVTNWNTPETDIRVATIPTRWGERCTLRILGQETGQLSLGQLGMSGQMLERFRRAIGLPHGMILVTGPTGSGKSTTLYAAMRELPINELNVLTVEDPVEQTLAGITQVQVSGKVGFAQALRSFLRHDPDVILVGEVRDRETAEIGLRAAMTGHLVMSTLHTNDSVGAVTRLADIGVERYLIGSTLIGVLAQRLARRLCPHCRRKRPCKPEELRALNLPEDSGAEIFEPAGCSFCLGTGFLGRIGFFEALWINQDLRLAIAEGAGEREIRRLASDFTSLWQDCSQKVLDGDVALSDILHFRPEGGD</sequence>
<dbReference type="SUPFAM" id="SSF52540">
    <property type="entry name" value="P-loop containing nucleoside triphosphate hydrolases"/>
    <property type="match status" value="1"/>
</dbReference>
<evidence type="ECO:0000256" key="1">
    <source>
        <dbReference type="ARBA" id="ARBA00006611"/>
    </source>
</evidence>
<gene>
    <name evidence="6" type="ORF">AW736_07175</name>
</gene>
<dbReference type="RefSeq" id="WP_068769496.1">
    <property type="nucleotide sequence ID" value="NZ_CP109796.1"/>
</dbReference>
<name>A0A178INC6_9BACT</name>
<dbReference type="Pfam" id="PF00437">
    <property type="entry name" value="T2SSE"/>
    <property type="match status" value="1"/>
</dbReference>
<feature type="region of interest" description="Disordered" evidence="4">
    <location>
        <begin position="139"/>
        <end position="161"/>
    </location>
</feature>
<dbReference type="PANTHER" id="PTHR30258:SF2">
    <property type="entry name" value="COMG OPERON PROTEIN 1"/>
    <property type="match status" value="1"/>
</dbReference>
<dbReference type="InterPro" id="IPR003593">
    <property type="entry name" value="AAA+_ATPase"/>
</dbReference>
<feature type="domain" description="Bacterial type II secretion system protein E" evidence="5">
    <location>
        <begin position="366"/>
        <end position="380"/>
    </location>
</feature>
<dbReference type="EMBL" id="LRRQ01000054">
    <property type="protein sequence ID" value="OAM90566.1"/>
    <property type="molecule type" value="Genomic_DNA"/>
</dbReference>
<evidence type="ECO:0000259" key="5">
    <source>
        <dbReference type="PROSITE" id="PS00662"/>
    </source>
</evidence>
<dbReference type="OrthoDB" id="9773102at2"/>